<evidence type="ECO:0000256" key="4">
    <source>
        <dbReference type="ARBA" id="ARBA00022989"/>
    </source>
</evidence>
<keyword evidence="5 7" id="KW-0472">Membrane</keyword>
<evidence type="ECO:0000256" key="7">
    <source>
        <dbReference type="SAM" id="Phobius"/>
    </source>
</evidence>
<dbReference type="InterPro" id="IPR036259">
    <property type="entry name" value="MFS_trans_sf"/>
</dbReference>
<name>A0A915P690_9BILA</name>
<feature type="transmembrane region" description="Helical" evidence="7">
    <location>
        <begin position="189"/>
        <end position="211"/>
    </location>
</feature>
<feature type="transmembrane region" description="Helical" evidence="7">
    <location>
        <begin position="94"/>
        <end position="116"/>
    </location>
</feature>
<evidence type="ECO:0000256" key="2">
    <source>
        <dbReference type="ARBA" id="ARBA00022448"/>
    </source>
</evidence>
<feature type="transmembrane region" description="Helical" evidence="7">
    <location>
        <begin position="286"/>
        <end position="307"/>
    </location>
</feature>
<reference evidence="9" key="1">
    <citation type="submission" date="2022-11" db="UniProtKB">
        <authorList>
            <consortium name="WormBaseParasite"/>
        </authorList>
    </citation>
    <scope>IDENTIFICATION</scope>
</reference>
<keyword evidence="8" id="KW-1185">Reference proteome</keyword>
<dbReference type="Gene3D" id="1.20.1250.20">
    <property type="entry name" value="MFS general substrate transporter like domains"/>
    <property type="match status" value="2"/>
</dbReference>
<dbReference type="Pfam" id="PF00083">
    <property type="entry name" value="Sugar_tr"/>
    <property type="match status" value="2"/>
</dbReference>
<dbReference type="AlphaFoldDB" id="A0A915P690"/>
<feature type="compositionally biased region" description="Basic and acidic residues" evidence="6">
    <location>
        <begin position="394"/>
        <end position="405"/>
    </location>
</feature>
<organism evidence="8 9">
    <name type="scientific">Meloidogyne floridensis</name>
    <dbReference type="NCBI Taxonomy" id="298350"/>
    <lineage>
        <taxon>Eukaryota</taxon>
        <taxon>Metazoa</taxon>
        <taxon>Ecdysozoa</taxon>
        <taxon>Nematoda</taxon>
        <taxon>Chromadorea</taxon>
        <taxon>Rhabditida</taxon>
        <taxon>Tylenchina</taxon>
        <taxon>Tylenchomorpha</taxon>
        <taxon>Tylenchoidea</taxon>
        <taxon>Meloidogynidae</taxon>
        <taxon>Meloidogyninae</taxon>
        <taxon>Meloidogyne</taxon>
    </lineage>
</organism>
<evidence type="ECO:0000313" key="8">
    <source>
        <dbReference type="Proteomes" id="UP000887560"/>
    </source>
</evidence>
<dbReference type="GO" id="GO:0015149">
    <property type="term" value="F:hexose transmembrane transporter activity"/>
    <property type="evidence" value="ECO:0007669"/>
    <property type="project" value="TreeGrafter"/>
</dbReference>
<dbReference type="PANTHER" id="PTHR23503:SF8">
    <property type="entry name" value="FACILITATED GLUCOSE TRANSPORTER PROTEIN 1"/>
    <property type="match status" value="1"/>
</dbReference>
<keyword evidence="2" id="KW-0813">Transport</keyword>
<dbReference type="PANTHER" id="PTHR23503">
    <property type="entry name" value="SOLUTE CARRIER FAMILY 2"/>
    <property type="match status" value="1"/>
</dbReference>
<dbReference type="InterPro" id="IPR045263">
    <property type="entry name" value="GLUT"/>
</dbReference>
<keyword evidence="4 7" id="KW-1133">Transmembrane helix</keyword>
<proteinExistence type="predicted"/>
<feature type="compositionally biased region" description="Low complexity" evidence="6">
    <location>
        <begin position="384"/>
        <end position="393"/>
    </location>
</feature>
<evidence type="ECO:0000256" key="5">
    <source>
        <dbReference type="ARBA" id="ARBA00023136"/>
    </source>
</evidence>
<dbReference type="PRINTS" id="PR00171">
    <property type="entry name" value="SUGRTRNSPORT"/>
</dbReference>
<evidence type="ECO:0000256" key="1">
    <source>
        <dbReference type="ARBA" id="ARBA00004141"/>
    </source>
</evidence>
<feature type="transmembrane region" description="Helical" evidence="7">
    <location>
        <begin position="64"/>
        <end position="87"/>
    </location>
</feature>
<feature type="transmembrane region" description="Helical" evidence="7">
    <location>
        <begin position="257"/>
        <end position="279"/>
    </location>
</feature>
<keyword evidence="3 7" id="KW-0812">Transmembrane</keyword>
<feature type="region of interest" description="Disordered" evidence="6">
    <location>
        <begin position="376"/>
        <end position="405"/>
    </location>
</feature>
<sequence>MEGRWTCHLVGAVLSASIGSFEFGYNIGCINMPADLIKEWFAVSYNKGLAIHQKRATVDDMKTAWSIAVSIFAIGGIAGGLSCGYFADKLGRKTALLMNNVVALVATGFFVFAKLFDVPAILQLSTLMLCPESPKYTIKVGDNHFQAQQDLIKLRGHTNVQDELAVIADEAKAAKTEEINCADLFGPYLIWPLALSTFLMFAQQLSGINAVMFYSTDIFKSAGLQDQWPNYATLAMGAINVLMTIASVYFVDKQGRRTLLLGSFIGMFVTTAIIAISILSAKHVAFLHWFAYVSVIAVLAFVISFAAGAGSIPWFFVSEGLMHEFSFLVFTGLVGLFSLFIWKYVPETKNKTLMEVYVEMDRRRGIQRAWHNKMPEEPEKTKATKANTKTKGATAKDKKILYDNL</sequence>
<dbReference type="InterPro" id="IPR003663">
    <property type="entry name" value="Sugar/inositol_transpt"/>
</dbReference>
<evidence type="ECO:0000256" key="3">
    <source>
        <dbReference type="ARBA" id="ARBA00022692"/>
    </source>
</evidence>
<comment type="subcellular location">
    <subcellularLocation>
        <location evidence="1">Membrane</location>
        <topology evidence="1">Multi-pass membrane protein</topology>
    </subcellularLocation>
</comment>
<protein>
    <submittedName>
        <fullName evidence="9">MFS domain-containing protein</fullName>
    </submittedName>
</protein>
<dbReference type="WBParaSite" id="scf7180000424171.g12519">
    <property type="protein sequence ID" value="scf7180000424171.g12519"/>
    <property type="gene ID" value="scf7180000424171.g12519"/>
</dbReference>
<accession>A0A915P690</accession>
<dbReference type="SUPFAM" id="SSF103473">
    <property type="entry name" value="MFS general substrate transporter"/>
    <property type="match status" value="2"/>
</dbReference>
<dbReference type="Proteomes" id="UP000887560">
    <property type="component" value="Unplaced"/>
</dbReference>
<dbReference type="GO" id="GO:0016020">
    <property type="term" value="C:membrane"/>
    <property type="evidence" value="ECO:0007669"/>
    <property type="project" value="UniProtKB-SubCell"/>
</dbReference>
<dbReference type="InterPro" id="IPR005828">
    <property type="entry name" value="MFS_sugar_transport-like"/>
</dbReference>
<evidence type="ECO:0000313" key="9">
    <source>
        <dbReference type="WBParaSite" id="scf7180000424171.g12519"/>
    </source>
</evidence>
<feature type="transmembrane region" description="Helical" evidence="7">
    <location>
        <begin position="231"/>
        <end position="251"/>
    </location>
</feature>
<feature type="transmembrane region" description="Helical" evidence="7">
    <location>
        <begin position="327"/>
        <end position="345"/>
    </location>
</feature>
<evidence type="ECO:0000256" key="6">
    <source>
        <dbReference type="SAM" id="MobiDB-lite"/>
    </source>
</evidence>